<organism evidence="1 2">
    <name type="scientific">Ruminiclostridium cellobioparum subsp. termitidis CT1112</name>
    <dbReference type="NCBI Taxonomy" id="1195236"/>
    <lineage>
        <taxon>Bacteria</taxon>
        <taxon>Bacillati</taxon>
        <taxon>Bacillota</taxon>
        <taxon>Clostridia</taxon>
        <taxon>Eubacteriales</taxon>
        <taxon>Oscillospiraceae</taxon>
        <taxon>Ruminiclostridium</taxon>
    </lineage>
</organism>
<dbReference type="RefSeq" id="WP_004623077.1">
    <property type="nucleotide sequence ID" value="NZ_AORV01000008.1"/>
</dbReference>
<dbReference type="Proteomes" id="UP000014155">
    <property type="component" value="Unassembled WGS sequence"/>
</dbReference>
<reference evidence="1 2" key="1">
    <citation type="journal article" date="2013" name="Genome Announc.">
        <title>Draft Genome Sequence of the Cellulolytic, Mesophilic, Anaerobic Bacterium Clostridium termitidis Strain CT1112 (DSM 5398).</title>
        <authorList>
            <person name="Lal S."/>
            <person name="Ramachandran U."/>
            <person name="Zhang X."/>
            <person name="Munir R."/>
            <person name="Sparling R."/>
            <person name="Levin D.B."/>
        </authorList>
    </citation>
    <scope>NUCLEOTIDE SEQUENCE [LARGE SCALE GENOMIC DNA]</scope>
    <source>
        <strain evidence="1 2">CT1112</strain>
    </source>
</reference>
<dbReference type="AlphaFoldDB" id="S0FZR8"/>
<dbReference type="eggNOG" id="ENOG5034BEJ">
    <property type="taxonomic scope" value="Bacteria"/>
</dbReference>
<name>S0FZR8_RUMCE</name>
<keyword evidence="2" id="KW-1185">Reference proteome</keyword>
<dbReference type="Gene3D" id="1.10.3230.30">
    <property type="entry name" value="Phage gp6-like head-tail connector protein"/>
    <property type="match status" value="1"/>
</dbReference>
<sequence>MTLSELKLFLRIDNEIEDIFLAELIETSQIYIDSCVGSGYKKDVKAVKLAELVQKKIINDLYENRSANIPDKTKQDTIVTTILDKLSLFSEVSG</sequence>
<accession>S0FZR8</accession>
<dbReference type="InterPro" id="IPR021146">
    <property type="entry name" value="Phage_gp6-like_head-tail"/>
</dbReference>
<dbReference type="InterPro" id="IPR006450">
    <property type="entry name" value="Phage_HK97_gp6-like"/>
</dbReference>
<protein>
    <submittedName>
        <fullName evidence="1">Putative phage protein (Possible DNA packaging)</fullName>
    </submittedName>
</protein>
<dbReference type="EMBL" id="AORV01000008">
    <property type="protein sequence ID" value="EMS74038.1"/>
    <property type="molecule type" value="Genomic_DNA"/>
</dbReference>
<evidence type="ECO:0000313" key="1">
    <source>
        <dbReference type="EMBL" id="EMS74038.1"/>
    </source>
</evidence>
<gene>
    <name evidence="1" type="ORF">CTER_5110</name>
</gene>
<dbReference type="Pfam" id="PF05135">
    <property type="entry name" value="Phage_connect_1"/>
    <property type="match status" value="1"/>
</dbReference>
<evidence type="ECO:0000313" key="2">
    <source>
        <dbReference type="Proteomes" id="UP000014155"/>
    </source>
</evidence>
<dbReference type="CDD" id="cd08054">
    <property type="entry name" value="gp6"/>
    <property type="match status" value="1"/>
</dbReference>
<dbReference type="PATRIC" id="fig|1195236.3.peg.224"/>
<comment type="caution">
    <text evidence="1">The sequence shown here is derived from an EMBL/GenBank/DDBJ whole genome shotgun (WGS) entry which is preliminary data.</text>
</comment>
<proteinExistence type="predicted"/>
<dbReference type="STRING" id="1195236.CTER_5110"/>
<dbReference type="NCBIfam" id="TIGR01560">
    <property type="entry name" value="put_DNA_pack"/>
    <property type="match status" value="1"/>
</dbReference>